<dbReference type="Pfam" id="PF00561">
    <property type="entry name" value="Abhydrolase_1"/>
    <property type="match status" value="1"/>
</dbReference>
<dbReference type="InterPro" id="IPR000073">
    <property type="entry name" value="AB_hydrolase_1"/>
</dbReference>
<dbReference type="Proteomes" id="UP000197003">
    <property type="component" value="Chromosome"/>
</dbReference>
<sequence>MTKFSGLRRFFFGCIATMLLTGCQSFFYYPMKEKLFDPARIKLSPEDVYLTTSTGEKVHGWYFASAHADNKGTMLFFHGNAENLTSHFLMFQWLPSQGYNYFIFDYPGYGQSSGYPTPENTVAAGVAAAEWLHQKKDSRPLIIYGHSLGGIIALKTAEEIKGRIPLRNVVVEASFDSYQGMAKGVMNRHWFTWILQPLSSVVVSDEYAPQSLASLSPIPLLFITGTADKAVEPRFTENMYKAAAEPKELWLIPDGRHGNLYEIRNGELRDRFLSYLSKTLTVRQ</sequence>
<evidence type="ECO:0000259" key="1">
    <source>
        <dbReference type="Pfam" id="PF00561"/>
    </source>
</evidence>
<dbReference type="PANTHER" id="PTHR12277:SF81">
    <property type="entry name" value="PROTEIN ABHD13"/>
    <property type="match status" value="1"/>
</dbReference>
<reference evidence="2 3" key="1">
    <citation type="submission" date="2017-04" db="EMBL/GenBank/DDBJ databases">
        <title>Whole genome sequence of Bdellovibrio bacteriovorus strain SSB218315.</title>
        <authorList>
            <person name="Oyedara O."/>
            <person name="Rodriguez-Perez M.A."/>
        </authorList>
    </citation>
    <scope>NUCLEOTIDE SEQUENCE [LARGE SCALE GENOMIC DNA]</scope>
    <source>
        <strain evidence="2 3">SSB218315</strain>
    </source>
</reference>
<dbReference type="PANTHER" id="PTHR12277">
    <property type="entry name" value="ALPHA/BETA HYDROLASE DOMAIN-CONTAINING PROTEIN"/>
    <property type="match status" value="1"/>
</dbReference>
<proteinExistence type="predicted"/>
<protein>
    <submittedName>
        <fullName evidence="2">Phospholipase</fullName>
    </submittedName>
</protein>
<dbReference type="PROSITE" id="PS51257">
    <property type="entry name" value="PROKAR_LIPOPROTEIN"/>
    <property type="match status" value="1"/>
</dbReference>
<dbReference type="EMBL" id="CP020946">
    <property type="protein sequence ID" value="ASD64505.1"/>
    <property type="molecule type" value="Genomic_DNA"/>
</dbReference>
<dbReference type="Gene3D" id="3.40.50.1820">
    <property type="entry name" value="alpha/beta hydrolase"/>
    <property type="match status" value="1"/>
</dbReference>
<dbReference type="SUPFAM" id="SSF53474">
    <property type="entry name" value="alpha/beta-Hydrolases"/>
    <property type="match status" value="1"/>
</dbReference>
<name>A0A1Z3NAP3_BDEBC</name>
<evidence type="ECO:0000313" key="2">
    <source>
        <dbReference type="EMBL" id="ASD64505.1"/>
    </source>
</evidence>
<dbReference type="OrthoDB" id="5291804at2"/>
<feature type="domain" description="AB hydrolase-1" evidence="1">
    <location>
        <begin position="73"/>
        <end position="164"/>
    </location>
</feature>
<organism evidence="2 3">
    <name type="scientific">Bdellovibrio bacteriovorus</name>
    <dbReference type="NCBI Taxonomy" id="959"/>
    <lineage>
        <taxon>Bacteria</taxon>
        <taxon>Pseudomonadati</taxon>
        <taxon>Bdellovibrionota</taxon>
        <taxon>Bdellovibrionia</taxon>
        <taxon>Bdellovibrionales</taxon>
        <taxon>Pseudobdellovibrionaceae</taxon>
        <taxon>Bdellovibrio</taxon>
    </lineage>
</organism>
<dbReference type="InterPro" id="IPR029058">
    <property type="entry name" value="AB_hydrolase_fold"/>
</dbReference>
<dbReference type="RefSeq" id="WP_088565972.1">
    <property type="nucleotide sequence ID" value="NZ_CP020946.1"/>
</dbReference>
<gene>
    <name evidence="2" type="ORF">B9G79_13455</name>
</gene>
<evidence type="ECO:0000313" key="3">
    <source>
        <dbReference type="Proteomes" id="UP000197003"/>
    </source>
</evidence>
<dbReference type="AlphaFoldDB" id="A0A1Z3NAP3"/>
<accession>A0A1Z3NAP3</accession>